<dbReference type="Pfam" id="PF03548">
    <property type="entry name" value="LolA"/>
    <property type="match status" value="1"/>
</dbReference>
<evidence type="ECO:0000313" key="4">
    <source>
        <dbReference type="Proteomes" id="UP000598997"/>
    </source>
</evidence>
<dbReference type="CDD" id="cd16325">
    <property type="entry name" value="LolA"/>
    <property type="match status" value="1"/>
</dbReference>
<dbReference type="SUPFAM" id="SSF89392">
    <property type="entry name" value="Prokaryotic lipoproteins and lipoprotein localization factors"/>
    <property type="match status" value="1"/>
</dbReference>
<reference evidence="3 4" key="1">
    <citation type="journal article" date="2014" name="Int. J. Syst. Evol. Microbiol.">
        <title>Complete genome sequence of Corynebacterium casei LMG S-19264T (=DSM 44701T), isolated from a smear-ripened cheese.</title>
        <authorList>
            <consortium name="US DOE Joint Genome Institute (JGI-PGF)"/>
            <person name="Walter F."/>
            <person name="Albersmeier A."/>
            <person name="Kalinowski J."/>
            <person name="Ruckert C."/>
        </authorList>
    </citation>
    <scope>NUCLEOTIDE SEQUENCE [LARGE SCALE GENOMIC DNA]</scope>
    <source>
        <strain evidence="3 4">CGMCC 1.15358</strain>
    </source>
</reference>
<keyword evidence="1 2" id="KW-0732">Signal</keyword>
<dbReference type="PANTHER" id="PTHR35869">
    <property type="entry name" value="OUTER-MEMBRANE LIPOPROTEIN CARRIER PROTEIN"/>
    <property type="match status" value="1"/>
</dbReference>
<dbReference type="EMBL" id="BMIO01000002">
    <property type="protein sequence ID" value="GGD36601.1"/>
    <property type="molecule type" value="Genomic_DNA"/>
</dbReference>
<keyword evidence="3" id="KW-0449">Lipoprotein</keyword>
<dbReference type="InterPro" id="IPR029046">
    <property type="entry name" value="LolA/LolB/LppX"/>
</dbReference>
<name>A0A916YB19_9SPHN</name>
<dbReference type="PANTHER" id="PTHR35869:SF1">
    <property type="entry name" value="OUTER-MEMBRANE LIPOPROTEIN CARRIER PROTEIN"/>
    <property type="match status" value="1"/>
</dbReference>
<evidence type="ECO:0000256" key="1">
    <source>
        <dbReference type="ARBA" id="ARBA00022729"/>
    </source>
</evidence>
<keyword evidence="4" id="KW-1185">Reference proteome</keyword>
<comment type="caution">
    <text evidence="3">The sequence shown here is derived from an EMBL/GenBank/DDBJ whole genome shotgun (WGS) entry which is preliminary data.</text>
</comment>
<protein>
    <submittedName>
        <fullName evidence="3">Outer-membrane lipoprotein carrier protein</fullName>
    </submittedName>
</protein>
<dbReference type="RefSeq" id="WP_066764717.1">
    <property type="nucleotide sequence ID" value="NZ_BMIO01000002.1"/>
</dbReference>
<sequence>MNTMNPIRKTARAIGVGLLALAVPAALVAPTVPAAAASGNKLDQAVTALRAINTMTASFTQIGRGGQQLTGKMVLKRPGKIRFEYSGDVPVLIVSDGSRLTMLDYEVNQKQVWPIKNSPLGALLQPDGDINKYGTLMPTNHADVTSIRVKDPKHPEYGVLTLIFEKNASAPGGMELAGWVSVDAQNKVTKILLDNQRYGMSVSNGTFMFKDVKPRTRR</sequence>
<accession>A0A916YB19</accession>
<dbReference type="Gene3D" id="2.50.20.10">
    <property type="entry name" value="Lipoprotein localisation LolA/LolB/LppX"/>
    <property type="match status" value="1"/>
</dbReference>
<feature type="chain" id="PRO_5037733051" evidence="2">
    <location>
        <begin position="29"/>
        <end position="218"/>
    </location>
</feature>
<gene>
    <name evidence="3" type="ORF">GCM10010989_08370</name>
</gene>
<evidence type="ECO:0000256" key="2">
    <source>
        <dbReference type="SAM" id="SignalP"/>
    </source>
</evidence>
<evidence type="ECO:0000313" key="3">
    <source>
        <dbReference type="EMBL" id="GGD36601.1"/>
    </source>
</evidence>
<dbReference type="AlphaFoldDB" id="A0A916YB19"/>
<organism evidence="3 4">
    <name type="scientific">Croceicoccus pelagius</name>
    <dbReference type="NCBI Taxonomy" id="1703341"/>
    <lineage>
        <taxon>Bacteria</taxon>
        <taxon>Pseudomonadati</taxon>
        <taxon>Pseudomonadota</taxon>
        <taxon>Alphaproteobacteria</taxon>
        <taxon>Sphingomonadales</taxon>
        <taxon>Erythrobacteraceae</taxon>
        <taxon>Croceicoccus</taxon>
    </lineage>
</organism>
<feature type="signal peptide" evidence="2">
    <location>
        <begin position="1"/>
        <end position="28"/>
    </location>
</feature>
<proteinExistence type="predicted"/>
<dbReference type="Proteomes" id="UP000598997">
    <property type="component" value="Unassembled WGS sequence"/>
</dbReference>
<dbReference type="OrthoDB" id="9800501at2"/>
<dbReference type="InterPro" id="IPR004564">
    <property type="entry name" value="OM_lipoprot_carrier_LolA-like"/>
</dbReference>